<sequence>MGQKRCVIDLRSSQHGTFADSLGKNSVSRLTSLLAKRSSLLREGVALPSPASPAPSVPQECKQGGKDSVFVCVMILPNANKMV</sequence>
<dbReference type="Proteomes" id="UP000324222">
    <property type="component" value="Unassembled WGS sequence"/>
</dbReference>
<evidence type="ECO:0000313" key="1">
    <source>
        <dbReference type="EMBL" id="MPC73608.1"/>
    </source>
</evidence>
<comment type="caution">
    <text evidence="1">The sequence shown here is derived from an EMBL/GenBank/DDBJ whole genome shotgun (WGS) entry which is preliminary data.</text>
</comment>
<gene>
    <name evidence="1" type="ORF">E2C01_067943</name>
</gene>
<accession>A0A5B7HY59</accession>
<evidence type="ECO:0000313" key="2">
    <source>
        <dbReference type="Proteomes" id="UP000324222"/>
    </source>
</evidence>
<keyword evidence="2" id="KW-1185">Reference proteome</keyword>
<dbReference type="AlphaFoldDB" id="A0A5B7HY59"/>
<organism evidence="1 2">
    <name type="scientific">Portunus trituberculatus</name>
    <name type="common">Swimming crab</name>
    <name type="synonym">Neptunus trituberculatus</name>
    <dbReference type="NCBI Taxonomy" id="210409"/>
    <lineage>
        <taxon>Eukaryota</taxon>
        <taxon>Metazoa</taxon>
        <taxon>Ecdysozoa</taxon>
        <taxon>Arthropoda</taxon>
        <taxon>Crustacea</taxon>
        <taxon>Multicrustacea</taxon>
        <taxon>Malacostraca</taxon>
        <taxon>Eumalacostraca</taxon>
        <taxon>Eucarida</taxon>
        <taxon>Decapoda</taxon>
        <taxon>Pleocyemata</taxon>
        <taxon>Brachyura</taxon>
        <taxon>Eubrachyura</taxon>
        <taxon>Portunoidea</taxon>
        <taxon>Portunidae</taxon>
        <taxon>Portuninae</taxon>
        <taxon>Portunus</taxon>
    </lineage>
</organism>
<reference evidence="1 2" key="1">
    <citation type="submission" date="2019-05" db="EMBL/GenBank/DDBJ databases">
        <title>Another draft genome of Portunus trituberculatus and its Hox gene families provides insights of decapod evolution.</title>
        <authorList>
            <person name="Jeong J.-H."/>
            <person name="Song I."/>
            <person name="Kim S."/>
            <person name="Choi T."/>
            <person name="Kim D."/>
            <person name="Ryu S."/>
            <person name="Kim W."/>
        </authorList>
    </citation>
    <scope>NUCLEOTIDE SEQUENCE [LARGE SCALE GENOMIC DNA]</scope>
    <source>
        <tissue evidence="1">Muscle</tissue>
    </source>
</reference>
<protein>
    <submittedName>
        <fullName evidence="1">Uncharacterized protein</fullName>
    </submittedName>
</protein>
<dbReference type="EMBL" id="VSRR010037147">
    <property type="protein sequence ID" value="MPC73608.1"/>
    <property type="molecule type" value="Genomic_DNA"/>
</dbReference>
<name>A0A5B7HY59_PORTR</name>
<proteinExistence type="predicted"/>